<keyword evidence="2" id="KW-1185">Reference proteome</keyword>
<organism evidence="1 2">
    <name type="scientific">Vibrio renipiscarius</name>
    <dbReference type="NCBI Taxonomy" id="1461322"/>
    <lineage>
        <taxon>Bacteria</taxon>
        <taxon>Pseudomonadati</taxon>
        <taxon>Pseudomonadota</taxon>
        <taxon>Gammaproteobacteria</taxon>
        <taxon>Vibrionales</taxon>
        <taxon>Vibrionaceae</taxon>
        <taxon>Vibrio</taxon>
    </lineage>
</organism>
<sequence>MLLNDVIQIIEFTDTDHFSEAMDDFNAHGITHSNQLPFLNVVYDKAESALLEKFGKIGFKGNVQLVKTAQGDYIVFDANQFDVEDVLLKFE</sequence>
<dbReference type="EMBL" id="JTKH01000019">
    <property type="protein sequence ID" value="KII78398.1"/>
    <property type="molecule type" value="Genomic_DNA"/>
</dbReference>
<dbReference type="Proteomes" id="UP000031672">
    <property type="component" value="Unassembled WGS sequence"/>
</dbReference>
<protein>
    <submittedName>
        <fullName evidence="1">Uncharacterized protein</fullName>
    </submittedName>
</protein>
<evidence type="ECO:0000313" key="1">
    <source>
        <dbReference type="EMBL" id="KII78398.1"/>
    </source>
</evidence>
<comment type="caution">
    <text evidence="1">The sequence shown here is derived from an EMBL/GenBank/DDBJ whole genome shotgun (WGS) entry which is preliminary data.</text>
</comment>
<reference evidence="1 2" key="1">
    <citation type="submission" date="2014-11" db="EMBL/GenBank/DDBJ databases">
        <title>Draft Genome Sequence of Vibrio piscirenalis strains CECT 8603T and CECT 8604, two marine Gammaproteobacterium isolated from cultured gilthead sea bream (Sparus aurata).</title>
        <authorList>
            <person name="Arahal D.R."/>
            <person name="Rodrigo-Torres L."/>
            <person name="Lucena T."/>
            <person name="Pujalte M.J."/>
        </authorList>
    </citation>
    <scope>NUCLEOTIDE SEQUENCE [LARGE SCALE GENOMIC DNA]</scope>
    <source>
        <strain evidence="1 2">DCR 1-4-2</strain>
    </source>
</reference>
<accession>A0A0C2NT48</accession>
<dbReference type="AlphaFoldDB" id="A0A0C2K8N7"/>
<dbReference type="OrthoDB" id="5902762at2"/>
<name>A0A0C2K8N7_9VIBR</name>
<evidence type="ECO:0000313" key="2">
    <source>
        <dbReference type="Proteomes" id="UP000031672"/>
    </source>
</evidence>
<accession>A0A0C2K8N7</accession>
<dbReference type="STRING" id="1461322.OJ16_10290"/>
<dbReference type="RefSeq" id="WP_040990081.1">
    <property type="nucleotide sequence ID" value="NZ_JBFRUC010000016.1"/>
</dbReference>
<proteinExistence type="predicted"/>
<gene>
    <name evidence="1" type="ORF">OJ16_10290</name>
</gene>